<dbReference type="EMBL" id="HBUE01202079">
    <property type="protein sequence ID" value="CAG6530331.1"/>
    <property type="molecule type" value="Transcribed_RNA"/>
</dbReference>
<evidence type="ECO:0000256" key="2">
    <source>
        <dbReference type="SAM" id="Phobius"/>
    </source>
</evidence>
<keyword evidence="2" id="KW-0812">Transmembrane</keyword>
<keyword evidence="2" id="KW-1133">Transmembrane helix</keyword>
<reference evidence="3" key="1">
    <citation type="submission" date="2021-05" db="EMBL/GenBank/DDBJ databases">
        <authorList>
            <person name="Alioto T."/>
            <person name="Alioto T."/>
            <person name="Gomez Garrido J."/>
        </authorList>
    </citation>
    <scope>NUCLEOTIDE SEQUENCE</scope>
</reference>
<dbReference type="AlphaFoldDB" id="A0A8D8NY66"/>
<organism evidence="3">
    <name type="scientific">Culex pipiens</name>
    <name type="common">House mosquito</name>
    <dbReference type="NCBI Taxonomy" id="7175"/>
    <lineage>
        <taxon>Eukaryota</taxon>
        <taxon>Metazoa</taxon>
        <taxon>Ecdysozoa</taxon>
        <taxon>Arthropoda</taxon>
        <taxon>Hexapoda</taxon>
        <taxon>Insecta</taxon>
        <taxon>Pterygota</taxon>
        <taxon>Neoptera</taxon>
        <taxon>Endopterygota</taxon>
        <taxon>Diptera</taxon>
        <taxon>Nematocera</taxon>
        <taxon>Culicoidea</taxon>
        <taxon>Culicidae</taxon>
        <taxon>Culicinae</taxon>
        <taxon>Culicini</taxon>
        <taxon>Culex</taxon>
        <taxon>Culex</taxon>
    </lineage>
</organism>
<dbReference type="EMBL" id="HBUE01308265">
    <property type="protein sequence ID" value="CAG6582157.1"/>
    <property type="molecule type" value="Transcribed_RNA"/>
</dbReference>
<feature type="region of interest" description="Disordered" evidence="1">
    <location>
        <begin position="83"/>
        <end position="102"/>
    </location>
</feature>
<proteinExistence type="predicted"/>
<sequence>MFSLPLIFNFILVVILICAVRLPFLLVHGEPSSEDASELSQLKEVFYKNLLADFRAEGLDGSAELSPEEEARMDQRIRGFVRSTGVGESGPTDRVKRESKNVDEQLIEADTAGGRISF</sequence>
<protein>
    <submittedName>
        <fullName evidence="3">(northern house mosquito) hypothetical protein</fullName>
    </submittedName>
</protein>
<feature type="compositionally biased region" description="Basic and acidic residues" evidence="1">
    <location>
        <begin position="91"/>
        <end position="102"/>
    </location>
</feature>
<accession>A0A8D8NY66</accession>
<name>A0A8D8NY66_CULPI</name>
<evidence type="ECO:0000313" key="3">
    <source>
        <dbReference type="EMBL" id="CAG6582157.1"/>
    </source>
</evidence>
<keyword evidence="2" id="KW-0472">Membrane</keyword>
<feature type="transmembrane region" description="Helical" evidence="2">
    <location>
        <begin position="6"/>
        <end position="27"/>
    </location>
</feature>
<evidence type="ECO:0000256" key="1">
    <source>
        <dbReference type="SAM" id="MobiDB-lite"/>
    </source>
</evidence>